<dbReference type="SUPFAM" id="SSF51294">
    <property type="entry name" value="Hedgehog/intein (Hint) domain"/>
    <property type="match status" value="1"/>
</dbReference>
<keyword evidence="2" id="KW-0651">Protein splicing</keyword>
<proteinExistence type="predicted"/>
<dbReference type="GO" id="GO:0016539">
    <property type="term" value="P:intein-mediated protein splicing"/>
    <property type="evidence" value="ECO:0007669"/>
    <property type="project" value="InterPro"/>
</dbReference>
<protein>
    <recommendedName>
        <fullName evidence="3">DOD-type homing endonuclease domain-containing protein</fullName>
    </recommendedName>
</protein>
<feature type="domain" description="DOD-type homing endonuclease" evidence="3">
    <location>
        <begin position="241"/>
        <end position="378"/>
    </location>
</feature>
<dbReference type="InterPro" id="IPR004042">
    <property type="entry name" value="Intein_endonuc_central"/>
</dbReference>
<sequence length="549" mass="64256">MADVIPIRFSSKFLEKFGDTVAEWWNDRWKKTTVYYPTDGVTMTDPRELLKAKFEPTPKLQSFLDSIKSLDNDDKAYMIHRWILKTLPFKYKSDSEIWHKTEYWQTPQITLELGTGDCISADQMVITKVGLKKAEDIQIGDLMLSYDFAGKDYVYKPIINLWNKGIKHIKRVHFRNGSHIDVTDEHHMLVRENQQGISKYERCDLKDVDLTRWWKKKVPCAVKIPYDPKDIDWLDERLCFILGHFLAEGSIENDWHIETSGHEVYDYILPILEEHDIPYTERINNSGVPVIRFGKSKFKEFISKFRTDSDSMSFTGHLPMELLDLPISKLQAILDGYFLGDGHNHIRCNKVGKMEKIYSTSSHSLANQFQHIALKLGYPLYVYKQEHHGGIGTKPIYRLHDYENSRFRQMYGYPNMSEVSISYIEDLGESQTYDWEVEDTHNFFFANGICTAQCEDASLLWLKIVEIAGIPNYRCKIYCGDTDGGGHAYPCYLSEEGNRWVSMDLTYYAKILQIEYRAAVQDIRYYGRVWFSFNRSTIWAQHDTLIKYS</sequence>
<dbReference type="InterPro" id="IPR006141">
    <property type="entry name" value="Intein_N"/>
</dbReference>
<dbReference type="CDD" id="cd00081">
    <property type="entry name" value="Hint"/>
    <property type="match status" value="1"/>
</dbReference>
<keyword evidence="1" id="KW-0068">Autocatalytic cleavage</keyword>
<dbReference type="InterPro" id="IPR006142">
    <property type="entry name" value="INTEIN"/>
</dbReference>
<dbReference type="InterPro" id="IPR027434">
    <property type="entry name" value="Homing_endonucl"/>
</dbReference>
<dbReference type="InterPro" id="IPR004860">
    <property type="entry name" value="LAGLIDADG_dom"/>
</dbReference>
<dbReference type="Pfam" id="PF14528">
    <property type="entry name" value="LAGLIDADG_3"/>
    <property type="match status" value="1"/>
</dbReference>
<dbReference type="Pfam" id="PF14890">
    <property type="entry name" value="Intein_splicing"/>
    <property type="match status" value="1"/>
</dbReference>
<dbReference type="Gene3D" id="3.10.620.30">
    <property type="match status" value="1"/>
</dbReference>
<organism evidence="4">
    <name type="scientific">viral metagenome</name>
    <dbReference type="NCBI Taxonomy" id="1070528"/>
    <lineage>
        <taxon>unclassified sequences</taxon>
        <taxon>metagenomes</taxon>
        <taxon>organismal metagenomes</taxon>
    </lineage>
</organism>
<dbReference type="AlphaFoldDB" id="A0A6M3MA72"/>
<dbReference type="InterPro" id="IPR030934">
    <property type="entry name" value="Intein_C"/>
</dbReference>
<dbReference type="InterPro" id="IPR003587">
    <property type="entry name" value="Hint_dom_N"/>
</dbReference>
<dbReference type="PROSITE" id="PS50817">
    <property type="entry name" value="INTEIN_N_TER"/>
    <property type="match status" value="1"/>
</dbReference>
<evidence type="ECO:0000256" key="1">
    <source>
        <dbReference type="ARBA" id="ARBA00022813"/>
    </source>
</evidence>
<dbReference type="Gene3D" id="2.170.16.10">
    <property type="entry name" value="Hedgehog/Intein (Hint) domain"/>
    <property type="match status" value="1"/>
</dbReference>
<evidence type="ECO:0000256" key="2">
    <source>
        <dbReference type="ARBA" id="ARBA00023000"/>
    </source>
</evidence>
<reference evidence="4" key="1">
    <citation type="submission" date="2020-03" db="EMBL/GenBank/DDBJ databases">
        <title>The deep terrestrial virosphere.</title>
        <authorList>
            <person name="Holmfeldt K."/>
            <person name="Nilsson E."/>
            <person name="Simone D."/>
            <person name="Lopez-Fernandez M."/>
            <person name="Wu X."/>
            <person name="de Brujin I."/>
            <person name="Lundin D."/>
            <person name="Andersson A."/>
            <person name="Bertilsson S."/>
            <person name="Dopson M."/>
        </authorList>
    </citation>
    <scope>NUCLEOTIDE SEQUENCE</scope>
    <source>
        <strain evidence="4">MM171B01437</strain>
    </source>
</reference>
<accession>A0A6M3MA72</accession>
<dbReference type="PRINTS" id="PR00379">
    <property type="entry name" value="INTEIN"/>
</dbReference>
<gene>
    <name evidence="4" type="ORF">MM171B01437_0004</name>
</gene>
<dbReference type="InterPro" id="IPR036844">
    <property type="entry name" value="Hint_dom_sf"/>
</dbReference>
<dbReference type="SMART" id="SM00306">
    <property type="entry name" value="HintN"/>
    <property type="match status" value="1"/>
</dbReference>
<dbReference type="PROSITE" id="PS50819">
    <property type="entry name" value="INTEIN_ENDONUCLEASE"/>
    <property type="match status" value="1"/>
</dbReference>
<dbReference type="NCBIfam" id="TIGR01443">
    <property type="entry name" value="intein_Cterm"/>
    <property type="match status" value="1"/>
</dbReference>
<evidence type="ECO:0000259" key="3">
    <source>
        <dbReference type="PROSITE" id="PS50819"/>
    </source>
</evidence>
<dbReference type="Gene3D" id="3.10.28.10">
    <property type="entry name" value="Homing endonucleases"/>
    <property type="match status" value="1"/>
</dbReference>
<name>A0A6M3MA72_9ZZZZ</name>
<dbReference type="SUPFAM" id="SSF55608">
    <property type="entry name" value="Homing endonucleases"/>
    <property type="match status" value="1"/>
</dbReference>
<dbReference type="GO" id="GO:0004519">
    <property type="term" value="F:endonuclease activity"/>
    <property type="evidence" value="ECO:0007669"/>
    <property type="project" value="InterPro"/>
</dbReference>
<evidence type="ECO:0000313" key="4">
    <source>
        <dbReference type="EMBL" id="QJB02136.1"/>
    </source>
</evidence>
<dbReference type="EMBL" id="MT143761">
    <property type="protein sequence ID" value="QJB02136.1"/>
    <property type="molecule type" value="Genomic_DNA"/>
</dbReference>